<feature type="transmembrane region" description="Helical" evidence="8">
    <location>
        <begin position="381"/>
        <end position="400"/>
    </location>
</feature>
<evidence type="ECO:0000256" key="8">
    <source>
        <dbReference type="SAM" id="Phobius"/>
    </source>
</evidence>
<comment type="function">
    <text evidence="1">Intake of glucose and galactose.</text>
</comment>
<feature type="transmembrane region" description="Helical" evidence="8">
    <location>
        <begin position="83"/>
        <end position="106"/>
    </location>
</feature>
<dbReference type="SUPFAM" id="SSF103473">
    <property type="entry name" value="MFS general substrate transporter"/>
    <property type="match status" value="1"/>
</dbReference>
<organism evidence="9 10">
    <name type="scientific">Bacteroides cellulosilyticus</name>
    <dbReference type="NCBI Taxonomy" id="246787"/>
    <lineage>
        <taxon>Bacteria</taxon>
        <taxon>Pseudomonadati</taxon>
        <taxon>Bacteroidota</taxon>
        <taxon>Bacteroidia</taxon>
        <taxon>Bacteroidales</taxon>
        <taxon>Bacteroidaceae</taxon>
        <taxon>Bacteroides</taxon>
    </lineage>
</organism>
<dbReference type="CDD" id="cd17394">
    <property type="entry name" value="MFS_FucP_like"/>
    <property type="match status" value="1"/>
</dbReference>
<evidence type="ECO:0000313" key="10">
    <source>
        <dbReference type="Proteomes" id="UP000061809"/>
    </source>
</evidence>
<feature type="transmembrane region" description="Helical" evidence="8">
    <location>
        <begin position="149"/>
        <end position="167"/>
    </location>
</feature>
<dbReference type="Pfam" id="PF07690">
    <property type="entry name" value="MFS_1"/>
    <property type="match status" value="1"/>
</dbReference>
<feature type="transmembrane region" description="Helical" evidence="8">
    <location>
        <begin position="200"/>
        <end position="223"/>
    </location>
</feature>
<dbReference type="InterPro" id="IPR036259">
    <property type="entry name" value="MFS_trans_sf"/>
</dbReference>
<feature type="transmembrane region" description="Helical" evidence="8">
    <location>
        <begin position="112"/>
        <end position="137"/>
    </location>
</feature>
<keyword evidence="5 8" id="KW-0812">Transmembrane</keyword>
<dbReference type="PANTHER" id="PTHR43702:SF12">
    <property type="entry name" value="N-ACETYL GLUCOSAMINE TRANSPORTER NAGP"/>
    <property type="match status" value="1"/>
</dbReference>
<dbReference type="PANTHER" id="PTHR43702">
    <property type="entry name" value="L-FUCOSE-PROTON SYMPORTER"/>
    <property type="match status" value="1"/>
</dbReference>
<comment type="similarity">
    <text evidence="3">Belongs to the major facilitator superfamily. FHS transporter (TC 2.A.1.7) family.</text>
</comment>
<evidence type="ECO:0000256" key="6">
    <source>
        <dbReference type="ARBA" id="ARBA00022989"/>
    </source>
</evidence>
<dbReference type="InterPro" id="IPR050375">
    <property type="entry name" value="MFS_TsgA-like"/>
</dbReference>
<accession>A0A0P0GL83</accession>
<feature type="transmembrane region" description="Helical" evidence="8">
    <location>
        <begin position="12"/>
        <end position="33"/>
    </location>
</feature>
<evidence type="ECO:0000313" key="9">
    <source>
        <dbReference type="EMBL" id="ALJ60696.1"/>
    </source>
</evidence>
<keyword evidence="7 8" id="KW-0472">Membrane</keyword>
<feature type="transmembrane region" description="Helical" evidence="8">
    <location>
        <begin position="314"/>
        <end position="333"/>
    </location>
</feature>
<name>A0A0P0GL83_9BACE</name>
<evidence type="ECO:0000256" key="2">
    <source>
        <dbReference type="ARBA" id="ARBA00004429"/>
    </source>
</evidence>
<proteinExistence type="inferred from homology"/>
<feature type="transmembrane region" description="Helical" evidence="8">
    <location>
        <begin position="285"/>
        <end position="305"/>
    </location>
</feature>
<keyword evidence="6 8" id="KW-1133">Transmembrane helix</keyword>
<dbReference type="KEGG" id="bcel:BcellWH2_03467"/>
<dbReference type="GO" id="GO:0005886">
    <property type="term" value="C:plasma membrane"/>
    <property type="evidence" value="ECO:0007669"/>
    <property type="project" value="UniProtKB-SubCell"/>
</dbReference>
<dbReference type="GO" id="GO:0055056">
    <property type="term" value="F:D-glucose transmembrane transporter activity"/>
    <property type="evidence" value="ECO:0007669"/>
    <property type="project" value="InterPro"/>
</dbReference>
<dbReference type="Gene3D" id="1.20.1250.20">
    <property type="entry name" value="MFS general substrate transporter like domains"/>
    <property type="match status" value="2"/>
</dbReference>
<feature type="transmembrane region" description="Helical" evidence="8">
    <location>
        <begin position="345"/>
        <end position="369"/>
    </location>
</feature>
<dbReference type="NCBIfam" id="TIGR01272">
    <property type="entry name" value="gluP"/>
    <property type="match status" value="1"/>
</dbReference>
<dbReference type="InterPro" id="IPR011701">
    <property type="entry name" value="MFS"/>
</dbReference>
<evidence type="ECO:0000256" key="4">
    <source>
        <dbReference type="ARBA" id="ARBA00022475"/>
    </source>
</evidence>
<protein>
    <submittedName>
        <fullName evidence="9">L-fucose-proton symporter</fullName>
    </submittedName>
</protein>
<dbReference type="AlphaFoldDB" id="A0A0P0GL83"/>
<dbReference type="RefSeq" id="WP_029426689.1">
    <property type="nucleotide sequence ID" value="NZ_CP012801.1"/>
</dbReference>
<keyword evidence="4" id="KW-1003">Cell membrane</keyword>
<feature type="transmembrane region" description="Helical" evidence="8">
    <location>
        <begin position="244"/>
        <end position="265"/>
    </location>
</feature>
<dbReference type="PATRIC" id="fig|246787.4.peg.3584"/>
<dbReference type="InterPro" id="IPR005964">
    <property type="entry name" value="Glc/Gal_transptr_bac"/>
</dbReference>
<comment type="subcellular location">
    <subcellularLocation>
        <location evidence="2">Cell inner membrane</location>
        <topology evidence="2">Multi-pass membrane protein</topology>
    </subcellularLocation>
</comment>
<evidence type="ECO:0000256" key="1">
    <source>
        <dbReference type="ARBA" id="ARBA00003321"/>
    </source>
</evidence>
<evidence type="ECO:0000256" key="7">
    <source>
        <dbReference type="ARBA" id="ARBA00023136"/>
    </source>
</evidence>
<dbReference type="GO" id="GO:1904659">
    <property type="term" value="P:D-glucose transmembrane transport"/>
    <property type="evidence" value="ECO:0007669"/>
    <property type="project" value="InterPro"/>
</dbReference>
<sequence>MFKGNVQQKPSSNLLPMLMLGTLFFIFGLVSWVNSILIPYFKVACELTHTQSYLVALAFYIAYLVMSIPAAKLIGRIGPKRGIIAGLWLMAAGTVLFVPAACTRAYPVFLTGLFTIGTGLSILQTVANPYVTILGPIESAARRISIMGLCNKIAGIIAPLLFAAVILKSTDSELFEVLKSNSVAGAEKDLLLDELIRRVIVPYSILSLFLFLFGCAIHFIRLPDLSNEQEKSTHSSGDHKSIGSYPYLILGVFAIFFHVAAQVISIDTIISYAESMGFNLHEAKIFPSITLSCALVGYFIGILLIPRFASQQRMFRICTVGGLILSVCVLVIPGEVQMYGHATSLSIWCLSLMGVCNALIYAGIWPLAIHDLGRWTNLGSSFMVMALCGNAFMPVIYGLIADHYGLRIGYIVLIPCFLYLIFYAFYGYKINHWSELWKLKKDK</sequence>
<reference evidence="9 10" key="1">
    <citation type="journal article" date="2015" name="Science">
        <title>Genetic determinants of in vivo fitness and diet responsiveness in multiple human gut Bacteroides.</title>
        <authorList>
            <person name="Wu M."/>
            <person name="McNulty N.P."/>
            <person name="Rodionov D.A."/>
            <person name="Khoroshkin M.S."/>
            <person name="Griffin N.W."/>
            <person name="Cheng J."/>
            <person name="Latreille P."/>
            <person name="Kerstetter R.A."/>
            <person name="Terrapon N."/>
            <person name="Henrissat B."/>
            <person name="Osterman A.L."/>
            <person name="Gordon J.I."/>
        </authorList>
    </citation>
    <scope>NUCLEOTIDE SEQUENCE [LARGE SCALE GENOMIC DNA]</scope>
    <source>
        <strain evidence="9 10">WH2</strain>
    </source>
</reference>
<evidence type="ECO:0000256" key="3">
    <source>
        <dbReference type="ARBA" id="ARBA00009120"/>
    </source>
</evidence>
<dbReference type="GO" id="GO:0005354">
    <property type="term" value="F:galactose transmembrane transporter activity"/>
    <property type="evidence" value="ECO:0007669"/>
    <property type="project" value="InterPro"/>
</dbReference>
<feature type="transmembrane region" description="Helical" evidence="8">
    <location>
        <begin position="53"/>
        <end position="71"/>
    </location>
</feature>
<gene>
    <name evidence="9" type="primary">fucP_5</name>
    <name evidence="9" type="ORF">BcellWH2_03467</name>
</gene>
<feature type="transmembrane region" description="Helical" evidence="8">
    <location>
        <begin position="406"/>
        <end position="428"/>
    </location>
</feature>
<dbReference type="Proteomes" id="UP000061809">
    <property type="component" value="Chromosome"/>
</dbReference>
<dbReference type="EMBL" id="CP012801">
    <property type="protein sequence ID" value="ALJ60696.1"/>
    <property type="molecule type" value="Genomic_DNA"/>
</dbReference>
<evidence type="ECO:0000256" key="5">
    <source>
        <dbReference type="ARBA" id="ARBA00022692"/>
    </source>
</evidence>